<proteinExistence type="predicted"/>
<sequence length="172" mass="19171">MRSPIKFLCILVGLIFLSACGYHLAGTGTGTLPKHLKTVAIPVFENTSAEPNIHRNMTNVIRQSFINDGRLKVVNTKNADLVMRGVLKTYALQAVSFDSNDVALEYYVALGVAIDVKDMVKRKQFLKQSFTTKWDFRTSADVINSEAARQTALNDAYKELGNRLVSIVIEQF</sequence>
<dbReference type="EMBL" id="UOGG01000185">
    <property type="protein sequence ID" value="VAX32100.1"/>
    <property type="molecule type" value="Genomic_DNA"/>
</dbReference>
<gene>
    <name evidence="1" type="ORF">MNBD_NITROSPINAE05-705</name>
</gene>
<dbReference type="GO" id="GO:0019867">
    <property type="term" value="C:outer membrane"/>
    <property type="evidence" value="ECO:0007669"/>
    <property type="project" value="InterPro"/>
</dbReference>
<dbReference type="Pfam" id="PF04390">
    <property type="entry name" value="LptE"/>
    <property type="match status" value="1"/>
</dbReference>
<name>A0A3B1DB67_9ZZZZ</name>
<organism evidence="1">
    <name type="scientific">hydrothermal vent metagenome</name>
    <dbReference type="NCBI Taxonomy" id="652676"/>
    <lineage>
        <taxon>unclassified sequences</taxon>
        <taxon>metagenomes</taxon>
        <taxon>ecological metagenomes</taxon>
    </lineage>
</organism>
<dbReference type="AlphaFoldDB" id="A0A3B1DB67"/>
<accession>A0A3B1DB67</accession>
<dbReference type="PROSITE" id="PS51257">
    <property type="entry name" value="PROKAR_LIPOPROTEIN"/>
    <property type="match status" value="1"/>
</dbReference>
<dbReference type="Gene3D" id="3.30.160.150">
    <property type="entry name" value="Lipoprotein like domain"/>
    <property type="match status" value="1"/>
</dbReference>
<dbReference type="InterPro" id="IPR007485">
    <property type="entry name" value="LPS_assembly_LptE"/>
</dbReference>
<reference evidence="1" key="1">
    <citation type="submission" date="2018-06" db="EMBL/GenBank/DDBJ databases">
        <authorList>
            <person name="Zhirakovskaya E."/>
        </authorList>
    </citation>
    <scope>NUCLEOTIDE SEQUENCE</scope>
</reference>
<protein>
    <submittedName>
        <fullName evidence="1">Uncharacterized protein</fullName>
    </submittedName>
</protein>
<dbReference type="GO" id="GO:0043165">
    <property type="term" value="P:Gram-negative-bacterium-type cell outer membrane assembly"/>
    <property type="evidence" value="ECO:0007669"/>
    <property type="project" value="InterPro"/>
</dbReference>
<evidence type="ECO:0000313" key="1">
    <source>
        <dbReference type="EMBL" id="VAX32100.1"/>
    </source>
</evidence>